<dbReference type="EMBL" id="PPXC01000023">
    <property type="protein sequence ID" value="POH71754.1"/>
    <property type="molecule type" value="Genomic_DNA"/>
</dbReference>
<dbReference type="Gene3D" id="3.30.300.20">
    <property type="match status" value="1"/>
</dbReference>
<evidence type="ECO:0000313" key="1">
    <source>
        <dbReference type="EMBL" id="POH71754.1"/>
    </source>
</evidence>
<name>A0A2S3ZRL7_ARTGL</name>
<organism evidence="1 2">
    <name type="scientific">Arthrobacter glacialis</name>
    <dbReference type="NCBI Taxonomy" id="1664"/>
    <lineage>
        <taxon>Bacteria</taxon>
        <taxon>Bacillati</taxon>
        <taxon>Actinomycetota</taxon>
        <taxon>Actinomycetes</taxon>
        <taxon>Micrococcales</taxon>
        <taxon>Micrococcaceae</taxon>
        <taxon>Arthrobacter</taxon>
    </lineage>
</organism>
<comment type="caution">
    <text evidence="1">The sequence shown here is derived from an EMBL/GenBank/DDBJ whole genome shotgun (WGS) entry which is preliminary data.</text>
</comment>
<evidence type="ECO:0000313" key="2">
    <source>
        <dbReference type="Proteomes" id="UP000237061"/>
    </source>
</evidence>
<dbReference type="InterPro" id="IPR015946">
    <property type="entry name" value="KH_dom-like_a/b"/>
</dbReference>
<dbReference type="RefSeq" id="WP_103467464.1">
    <property type="nucleotide sequence ID" value="NZ_PPXC01000023.1"/>
</dbReference>
<dbReference type="PANTHER" id="PTHR35368:SF1">
    <property type="entry name" value="HYDROPEROXIDE REDUCTASE"/>
    <property type="match status" value="1"/>
</dbReference>
<reference evidence="1 2" key="1">
    <citation type="submission" date="2018-01" db="EMBL/GenBank/DDBJ databases">
        <title>Arthrobacter sp. nov., from glaciers in China.</title>
        <authorList>
            <person name="Liu Q."/>
            <person name="Xin Y.-H."/>
        </authorList>
    </citation>
    <scope>NUCLEOTIDE SEQUENCE [LARGE SCALE GENOMIC DNA]</scope>
    <source>
        <strain evidence="1 2">HLT2-12-2</strain>
    </source>
</reference>
<dbReference type="InterPro" id="IPR036102">
    <property type="entry name" value="OsmC/Ohrsf"/>
</dbReference>
<dbReference type="Proteomes" id="UP000237061">
    <property type="component" value="Unassembled WGS sequence"/>
</dbReference>
<dbReference type="SUPFAM" id="SSF82784">
    <property type="entry name" value="OsmC-like"/>
    <property type="match status" value="1"/>
</dbReference>
<dbReference type="Pfam" id="PF02566">
    <property type="entry name" value="OsmC"/>
    <property type="match status" value="1"/>
</dbReference>
<gene>
    <name evidence="1" type="ORF">CVS27_19250</name>
</gene>
<dbReference type="InterPro" id="IPR003718">
    <property type="entry name" value="OsmC/Ohr_fam"/>
</dbReference>
<sequence>MITTSTKPFADFAAIESTVAAVSEQRELGKVSFTMLSESAGGLTAKTITGPLIQAGEPDLSRRGKFTLNSDEPIGLMGTDTAVSPAEYILKGLAGCYMVTLASLAAARAIEIEAIRLTLSFDIDLSGFLGIDKTVRKGAQQIAIDIEIDSPGTPREVLMDLVQALEATSPIRDTLANPVPVATILR</sequence>
<keyword evidence="2" id="KW-1185">Reference proteome</keyword>
<accession>A0A2S3ZRL7</accession>
<protein>
    <submittedName>
        <fullName evidence="1">Osmotically inducible protein C</fullName>
    </submittedName>
</protein>
<dbReference type="AlphaFoldDB" id="A0A2S3ZRL7"/>
<proteinExistence type="predicted"/>
<dbReference type="InterPro" id="IPR052924">
    <property type="entry name" value="OsmC/Ohr_hydroprdx_reductase"/>
</dbReference>
<dbReference type="PANTHER" id="PTHR35368">
    <property type="entry name" value="HYDROPEROXIDE REDUCTASE"/>
    <property type="match status" value="1"/>
</dbReference>